<comment type="caution">
    <text evidence="1">The sequence shown here is derived from an EMBL/GenBank/DDBJ whole genome shotgun (WGS) entry which is preliminary data.</text>
</comment>
<protein>
    <submittedName>
        <fullName evidence="1">Uncharacterized protein</fullName>
    </submittedName>
</protein>
<evidence type="ECO:0000313" key="2">
    <source>
        <dbReference type="Proteomes" id="UP001152320"/>
    </source>
</evidence>
<accession>A0A9Q0YN92</accession>
<dbReference type="AlphaFoldDB" id="A0A9Q0YN92"/>
<proteinExistence type="predicted"/>
<name>A0A9Q0YN92_HOLLE</name>
<sequence>MGSSRRLEQHEMRLCDIQRFVCLKPVTHTRNLSVYYGNIKEITQECQQPLKTGGITLTRLTSSTKS</sequence>
<dbReference type="Proteomes" id="UP001152320">
    <property type="component" value="Chromosome 18"/>
</dbReference>
<keyword evidence="2" id="KW-1185">Reference proteome</keyword>
<evidence type="ECO:0000313" key="1">
    <source>
        <dbReference type="EMBL" id="KAJ8024536.1"/>
    </source>
</evidence>
<organism evidence="1 2">
    <name type="scientific">Holothuria leucospilota</name>
    <name type="common">Black long sea cucumber</name>
    <name type="synonym">Mertensiothuria leucospilota</name>
    <dbReference type="NCBI Taxonomy" id="206669"/>
    <lineage>
        <taxon>Eukaryota</taxon>
        <taxon>Metazoa</taxon>
        <taxon>Echinodermata</taxon>
        <taxon>Eleutherozoa</taxon>
        <taxon>Echinozoa</taxon>
        <taxon>Holothuroidea</taxon>
        <taxon>Aspidochirotacea</taxon>
        <taxon>Aspidochirotida</taxon>
        <taxon>Holothuriidae</taxon>
        <taxon>Holothuria</taxon>
    </lineage>
</organism>
<gene>
    <name evidence="1" type="ORF">HOLleu_34469</name>
</gene>
<reference evidence="1" key="1">
    <citation type="submission" date="2021-10" db="EMBL/GenBank/DDBJ databases">
        <title>Tropical sea cucumber genome reveals ecological adaptation and Cuvierian tubules defense mechanism.</title>
        <authorList>
            <person name="Chen T."/>
        </authorList>
    </citation>
    <scope>NUCLEOTIDE SEQUENCE</scope>
    <source>
        <strain evidence="1">Nanhai2018</strain>
        <tissue evidence="1">Muscle</tissue>
    </source>
</reference>
<dbReference type="EMBL" id="JAIZAY010000018">
    <property type="protein sequence ID" value="KAJ8024536.1"/>
    <property type="molecule type" value="Genomic_DNA"/>
</dbReference>